<evidence type="ECO:0000313" key="3">
    <source>
        <dbReference type="Proteomes" id="UP001596190"/>
    </source>
</evidence>
<name>A0ABW1T7L2_9LACO</name>
<dbReference type="EMBL" id="JBHSSA010000045">
    <property type="protein sequence ID" value="MFC6254066.1"/>
    <property type="molecule type" value="Genomic_DNA"/>
</dbReference>
<sequence length="230" mass="26299">MGRKKLISDTELLAKVEEFVVRQCDGDANRFRVPKFGDYLRQNGYPQIPDHLIRRRQIVSDRLTSLKQSTRTEDQAVVTSFKNLDVESFLEKNHSQVALKRSLVERDTYYKTVSDSALRLVRKGKNLINTNEQQVDQIADFKHKSEELNAQIAEQQADIKSLNEENSKLRTIIADNVYPEIANELLKRAGLLKNTPDIIKPETMTQIITADTPIKSGSKVIQGLFDKLED</sequence>
<keyword evidence="3" id="KW-1185">Reference proteome</keyword>
<accession>A0ABW1T7L2</accession>
<dbReference type="RefSeq" id="WP_137631660.1">
    <property type="nucleotide sequence ID" value="NZ_BJDO01000048.1"/>
</dbReference>
<proteinExistence type="predicted"/>
<keyword evidence="1" id="KW-0175">Coiled coil</keyword>
<evidence type="ECO:0000256" key="1">
    <source>
        <dbReference type="SAM" id="Coils"/>
    </source>
</evidence>
<evidence type="ECO:0000313" key="2">
    <source>
        <dbReference type="EMBL" id="MFC6254066.1"/>
    </source>
</evidence>
<dbReference type="Proteomes" id="UP001596190">
    <property type="component" value="Unassembled WGS sequence"/>
</dbReference>
<reference evidence="3" key="1">
    <citation type="journal article" date="2019" name="Int. J. Syst. Evol. Microbiol.">
        <title>The Global Catalogue of Microorganisms (GCM) 10K type strain sequencing project: providing services to taxonomists for standard genome sequencing and annotation.</title>
        <authorList>
            <consortium name="The Broad Institute Genomics Platform"/>
            <consortium name="The Broad Institute Genome Sequencing Center for Infectious Disease"/>
            <person name="Wu L."/>
            <person name="Ma J."/>
        </authorList>
    </citation>
    <scope>NUCLEOTIDE SEQUENCE [LARGE SCALE GENOMIC DNA]</scope>
    <source>
        <strain evidence="3">CCM 8950</strain>
    </source>
</reference>
<protein>
    <recommendedName>
        <fullName evidence="4">Coil containing protein</fullName>
    </recommendedName>
</protein>
<gene>
    <name evidence="2" type="ORF">ACFP1H_05650</name>
</gene>
<feature type="coiled-coil region" evidence="1">
    <location>
        <begin position="131"/>
        <end position="172"/>
    </location>
</feature>
<comment type="caution">
    <text evidence="2">The sequence shown here is derived from an EMBL/GenBank/DDBJ whole genome shotgun (WGS) entry which is preliminary data.</text>
</comment>
<organism evidence="2 3">
    <name type="scientific">Secundilactobacillus hailunensis</name>
    <dbReference type="NCBI Taxonomy" id="2559923"/>
    <lineage>
        <taxon>Bacteria</taxon>
        <taxon>Bacillati</taxon>
        <taxon>Bacillota</taxon>
        <taxon>Bacilli</taxon>
        <taxon>Lactobacillales</taxon>
        <taxon>Lactobacillaceae</taxon>
        <taxon>Secundilactobacillus</taxon>
    </lineage>
</organism>
<evidence type="ECO:0008006" key="4">
    <source>
        <dbReference type="Google" id="ProtNLM"/>
    </source>
</evidence>